<reference evidence="2 3" key="1">
    <citation type="submission" date="2015-07" db="EMBL/GenBank/DDBJ databases">
        <title>The genome of the fungus Escovopsis weberi, a specialized disease agent of ant agriculture.</title>
        <authorList>
            <person name="de Man T.J."/>
            <person name="Stajich J.E."/>
            <person name="Kubicek C.P."/>
            <person name="Chenthamara K."/>
            <person name="Atanasova L."/>
            <person name="Druzhinina I.S."/>
            <person name="Birnbaum S."/>
            <person name="Barribeau S.M."/>
            <person name="Teiling C."/>
            <person name="Suen G."/>
            <person name="Currie C."/>
            <person name="Gerardo N.M."/>
        </authorList>
    </citation>
    <scope>NUCLEOTIDE SEQUENCE [LARGE SCALE GENOMIC DNA]</scope>
</reference>
<keyword evidence="3" id="KW-1185">Reference proteome</keyword>
<dbReference type="PANTHER" id="PTHR42678:SF34">
    <property type="entry name" value="OS04G0183300 PROTEIN"/>
    <property type="match status" value="1"/>
</dbReference>
<dbReference type="OrthoDB" id="566138at2759"/>
<gene>
    <name evidence="2" type="ORF">ESCO_002824</name>
</gene>
<feature type="domain" description="Amidase" evidence="1">
    <location>
        <begin position="50"/>
        <end position="506"/>
    </location>
</feature>
<dbReference type="Gene3D" id="3.90.1300.10">
    <property type="entry name" value="Amidase signature (AS) domain"/>
    <property type="match status" value="1"/>
</dbReference>
<dbReference type="AlphaFoldDB" id="A0A0M9VT00"/>
<evidence type="ECO:0000259" key="1">
    <source>
        <dbReference type="Pfam" id="PF01425"/>
    </source>
</evidence>
<evidence type="ECO:0000313" key="2">
    <source>
        <dbReference type="EMBL" id="KOS18132.1"/>
    </source>
</evidence>
<comment type="caution">
    <text evidence="2">The sequence shown here is derived from an EMBL/GenBank/DDBJ whole genome shotgun (WGS) entry which is preliminary data.</text>
</comment>
<proteinExistence type="predicted"/>
<organism evidence="2 3">
    <name type="scientific">Escovopsis weberi</name>
    <dbReference type="NCBI Taxonomy" id="150374"/>
    <lineage>
        <taxon>Eukaryota</taxon>
        <taxon>Fungi</taxon>
        <taxon>Dikarya</taxon>
        <taxon>Ascomycota</taxon>
        <taxon>Pezizomycotina</taxon>
        <taxon>Sordariomycetes</taxon>
        <taxon>Hypocreomycetidae</taxon>
        <taxon>Hypocreales</taxon>
        <taxon>Hypocreaceae</taxon>
        <taxon>Escovopsis</taxon>
    </lineage>
</organism>
<dbReference type="STRING" id="150374.A0A0M9VT00"/>
<accession>A0A0M9VT00</accession>
<dbReference type="SUPFAM" id="SSF75304">
    <property type="entry name" value="Amidase signature (AS) enzymes"/>
    <property type="match status" value="1"/>
</dbReference>
<name>A0A0M9VT00_ESCWE</name>
<evidence type="ECO:0000313" key="3">
    <source>
        <dbReference type="Proteomes" id="UP000053831"/>
    </source>
</evidence>
<protein>
    <submittedName>
        <fullName evidence="2">Putative amidase</fullName>
    </submittedName>
</protein>
<dbReference type="Pfam" id="PF01425">
    <property type="entry name" value="Amidase"/>
    <property type="match status" value="1"/>
</dbReference>
<dbReference type="InterPro" id="IPR036928">
    <property type="entry name" value="AS_sf"/>
</dbReference>
<sequence>MSPPSLLHATLEHLAEGLAAGYFSSVELVKAGHRSREELKPPPTPERTVYMARVGQVNGALHAVTEIDRDALAAAASLDEERLRGRVRGPLHGIPVLVKNNIATKADTDNTAGSTLLIGATVPRAAFVVERLRAAGAIVLGKANLTQWANFRSGAVSITGWSAHGGQALAAYHAAQSPGGSSGGSAVAADLGLAWAALGTETDGSILDPAWRNGVVGIKPTVGLTSRDLVIPISERFDAVGPIARTVADAAALLAAIAGGDGRDAYTAEIPEGWRVERPLGPGGCEGVRVGVPWNVIEREVERDPGLRFQADAFRRALADLGAAGAVVVRADFGADAEAQAQIRALEEDVLRADFPAGLAAYFAQLTANPRRLRTLSDVREQTRREPREACPQRDTGIWDRILDDGPGVDPVSAFERLQELAGGPGLPGALEAHDLLAVAMPTCIAHPWAAAAGCPGVTVPMGHYPRAAPVQLKQPPAVGLEMVDTGPGVPMGLCLLGRKWSENDLVRLAHAAVFP</sequence>
<dbReference type="Proteomes" id="UP000053831">
    <property type="component" value="Unassembled WGS sequence"/>
</dbReference>
<dbReference type="EMBL" id="LGSR01000022">
    <property type="protein sequence ID" value="KOS18132.1"/>
    <property type="molecule type" value="Genomic_DNA"/>
</dbReference>
<dbReference type="InterPro" id="IPR023631">
    <property type="entry name" value="Amidase_dom"/>
</dbReference>
<dbReference type="PANTHER" id="PTHR42678">
    <property type="entry name" value="AMIDASE"/>
    <property type="match status" value="1"/>
</dbReference>